<reference evidence="1 2" key="1">
    <citation type="journal article" date="2019" name="Nat. Ecol. Evol.">
        <title>Megaphylogeny resolves global patterns of mushroom evolution.</title>
        <authorList>
            <person name="Varga T."/>
            <person name="Krizsan K."/>
            <person name="Foldi C."/>
            <person name="Dima B."/>
            <person name="Sanchez-Garcia M."/>
            <person name="Sanchez-Ramirez S."/>
            <person name="Szollosi G.J."/>
            <person name="Szarkandi J.G."/>
            <person name="Papp V."/>
            <person name="Albert L."/>
            <person name="Andreopoulos W."/>
            <person name="Angelini C."/>
            <person name="Antonin V."/>
            <person name="Barry K.W."/>
            <person name="Bougher N.L."/>
            <person name="Buchanan P."/>
            <person name="Buyck B."/>
            <person name="Bense V."/>
            <person name="Catcheside P."/>
            <person name="Chovatia M."/>
            <person name="Cooper J."/>
            <person name="Damon W."/>
            <person name="Desjardin D."/>
            <person name="Finy P."/>
            <person name="Geml J."/>
            <person name="Haridas S."/>
            <person name="Hughes K."/>
            <person name="Justo A."/>
            <person name="Karasinski D."/>
            <person name="Kautmanova I."/>
            <person name="Kiss B."/>
            <person name="Kocsube S."/>
            <person name="Kotiranta H."/>
            <person name="LaButti K.M."/>
            <person name="Lechner B.E."/>
            <person name="Liimatainen K."/>
            <person name="Lipzen A."/>
            <person name="Lukacs Z."/>
            <person name="Mihaltcheva S."/>
            <person name="Morgado L.N."/>
            <person name="Niskanen T."/>
            <person name="Noordeloos M.E."/>
            <person name="Ohm R.A."/>
            <person name="Ortiz-Santana B."/>
            <person name="Ovrebo C."/>
            <person name="Racz N."/>
            <person name="Riley R."/>
            <person name="Savchenko A."/>
            <person name="Shiryaev A."/>
            <person name="Soop K."/>
            <person name="Spirin V."/>
            <person name="Szebenyi C."/>
            <person name="Tomsovsky M."/>
            <person name="Tulloss R.E."/>
            <person name="Uehling J."/>
            <person name="Grigoriev I.V."/>
            <person name="Vagvolgyi C."/>
            <person name="Papp T."/>
            <person name="Martin F.M."/>
            <person name="Miettinen O."/>
            <person name="Hibbett D.S."/>
            <person name="Nagy L.G."/>
        </authorList>
    </citation>
    <scope>NUCLEOTIDE SEQUENCE [LARGE SCALE GENOMIC DNA]</scope>
    <source>
        <strain evidence="1 2">OMC1185</strain>
    </source>
</reference>
<proteinExistence type="predicted"/>
<dbReference type="Proteomes" id="UP000305948">
    <property type="component" value="Unassembled WGS sequence"/>
</dbReference>
<organism evidence="1 2">
    <name type="scientific">Heliocybe sulcata</name>
    <dbReference type="NCBI Taxonomy" id="5364"/>
    <lineage>
        <taxon>Eukaryota</taxon>
        <taxon>Fungi</taxon>
        <taxon>Dikarya</taxon>
        <taxon>Basidiomycota</taxon>
        <taxon>Agaricomycotina</taxon>
        <taxon>Agaricomycetes</taxon>
        <taxon>Gloeophyllales</taxon>
        <taxon>Gloeophyllaceae</taxon>
        <taxon>Heliocybe</taxon>
    </lineage>
</organism>
<dbReference type="AlphaFoldDB" id="A0A5C3MRN0"/>
<sequence>MASIHLPNEILQTIFLLACRDSGQTSCSIRGACRLFREAMERYRFRCVALSSYKQITLFYDTFTAQSTSDTARVSVRHLFLINNTNYPRNSMGELLFATSSLLTDRQCAVESIVSSVSATLETFYCIIVSSNRLTVASCPLSKTILTTHFPRLTHLTFHLRAFITSSLTLADLPPDMAMEEAPFMTFPALTHLHLSFKCQAPLQAAHVRLQTFIRRASASLRHVHISGIVYNRHNGIPLGAGVDLLPLQSGFRLPSITPPNELLTLVESEGLADIIAKDGLPVMMPFSELAVIERFVERFEQQYDRLDLLLLRPFTAGSDEYWRDDWLAFLAFL</sequence>
<gene>
    <name evidence="1" type="ORF">OE88DRAFT_852594</name>
</gene>
<evidence type="ECO:0000313" key="1">
    <source>
        <dbReference type="EMBL" id="TFK47056.1"/>
    </source>
</evidence>
<protein>
    <submittedName>
        <fullName evidence="1">Uncharacterized protein</fullName>
    </submittedName>
</protein>
<keyword evidence="2" id="KW-1185">Reference proteome</keyword>
<name>A0A5C3MRN0_9AGAM</name>
<accession>A0A5C3MRN0</accession>
<evidence type="ECO:0000313" key="2">
    <source>
        <dbReference type="Proteomes" id="UP000305948"/>
    </source>
</evidence>
<dbReference type="EMBL" id="ML213526">
    <property type="protein sequence ID" value="TFK47056.1"/>
    <property type="molecule type" value="Genomic_DNA"/>
</dbReference>
<dbReference type="OrthoDB" id="2748701at2759"/>